<dbReference type="EMBL" id="JBEZNA010000004">
    <property type="protein sequence ID" value="MEU9576327.1"/>
    <property type="molecule type" value="Genomic_DNA"/>
</dbReference>
<organism evidence="1 2">
    <name type="scientific">Streptomyces chilikensis</name>
    <dbReference type="NCBI Taxonomy" id="1194079"/>
    <lineage>
        <taxon>Bacteria</taxon>
        <taxon>Bacillati</taxon>
        <taxon>Actinomycetota</taxon>
        <taxon>Actinomycetes</taxon>
        <taxon>Kitasatosporales</taxon>
        <taxon>Streptomycetaceae</taxon>
        <taxon>Streptomyces</taxon>
    </lineage>
</organism>
<gene>
    <name evidence="1" type="ORF">AB0D95_03385</name>
</gene>
<dbReference type="Proteomes" id="UP001551584">
    <property type="component" value="Unassembled WGS sequence"/>
</dbReference>
<evidence type="ECO:0000313" key="2">
    <source>
        <dbReference type="Proteomes" id="UP001551584"/>
    </source>
</evidence>
<comment type="caution">
    <text evidence="1">The sequence shown here is derived from an EMBL/GenBank/DDBJ whole genome shotgun (WGS) entry which is preliminary data.</text>
</comment>
<sequence length="206" mass="22040">MARTGCGGSSCQCVIIPGPGMVVEGTGSLSNPYVLSVADQVDPPENPLSVAVVSLLVDTPQTIPADGAWHIVRFPYIGESSDVHGMHEPMQPDGYQVVDWATNDRSGLVWPSVAGWGILTANLHWEEASGSGGGYTELRDQFIRTPFTAPDTTATDHRAPTPGGNFFTKQHSIFVNPSTPLALRVAHNDSVARQLTLAEFKLAIFQ</sequence>
<protein>
    <submittedName>
        <fullName evidence="1">Uncharacterized protein</fullName>
    </submittedName>
</protein>
<proteinExistence type="predicted"/>
<name>A0ABV3EJE1_9ACTN</name>
<evidence type="ECO:0000313" key="1">
    <source>
        <dbReference type="EMBL" id="MEU9576327.1"/>
    </source>
</evidence>
<accession>A0ABV3EJE1</accession>
<keyword evidence="2" id="KW-1185">Reference proteome</keyword>
<reference evidence="1 2" key="1">
    <citation type="submission" date="2024-06" db="EMBL/GenBank/DDBJ databases">
        <title>The Natural Products Discovery Center: Release of the First 8490 Sequenced Strains for Exploring Actinobacteria Biosynthetic Diversity.</title>
        <authorList>
            <person name="Kalkreuter E."/>
            <person name="Kautsar S.A."/>
            <person name="Yang D."/>
            <person name="Bader C.D."/>
            <person name="Teijaro C.N."/>
            <person name="Fluegel L."/>
            <person name="Davis C.M."/>
            <person name="Simpson J.R."/>
            <person name="Lauterbach L."/>
            <person name="Steele A.D."/>
            <person name="Gui C."/>
            <person name="Meng S."/>
            <person name="Li G."/>
            <person name="Viehrig K."/>
            <person name="Ye F."/>
            <person name="Su P."/>
            <person name="Kiefer A.F."/>
            <person name="Nichols A."/>
            <person name="Cepeda A.J."/>
            <person name="Yan W."/>
            <person name="Fan B."/>
            <person name="Jiang Y."/>
            <person name="Adhikari A."/>
            <person name="Zheng C.-J."/>
            <person name="Schuster L."/>
            <person name="Cowan T.M."/>
            <person name="Smanski M.J."/>
            <person name="Chevrette M.G."/>
            <person name="De Carvalho L.P.S."/>
            <person name="Shen B."/>
        </authorList>
    </citation>
    <scope>NUCLEOTIDE SEQUENCE [LARGE SCALE GENOMIC DNA]</scope>
    <source>
        <strain evidence="1 2">NPDC048117</strain>
    </source>
</reference>
<dbReference type="RefSeq" id="WP_359268477.1">
    <property type="nucleotide sequence ID" value="NZ_JBEZNA010000004.1"/>
</dbReference>